<organism evidence="2 3">
    <name type="scientific">Cordyceps militaris (strain CM01)</name>
    <name type="common">Caterpillar fungus</name>
    <dbReference type="NCBI Taxonomy" id="983644"/>
    <lineage>
        <taxon>Eukaryota</taxon>
        <taxon>Fungi</taxon>
        <taxon>Dikarya</taxon>
        <taxon>Ascomycota</taxon>
        <taxon>Pezizomycotina</taxon>
        <taxon>Sordariomycetes</taxon>
        <taxon>Hypocreomycetidae</taxon>
        <taxon>Hypocreales</taxon>
        <taxon>Cordycipitaceae</taxon>
        <taxon>Cordyceps</taxon>
    </lineage>
</organism>
<evidence type="ECO:0000313" key="2">
    <source>
        <dbReference type="EMBL" id="EGX96972.1"/>
    </source>
</evidence>
<dbReference type="VEuPathDB" id="FungiDB:CCM_01631"/>
<protein>
    <submittedName>
        <fullName evidence="2">Uncharacterized protein</fullName>
    </submittedName>
</protein>
<keyword evidence="3" id="KW-1185">Reference proteome</keyword>
<dbReference type="KEGG" id="cmt:CCM_01631"/>
<dbReference type="STRING" id="983644.G3J673"/>
<feature type="region of interest" description="Disordered" evidence="1">
    <location>
        <begin position="119"/>
        <end position="140"/>
    </location>
</feature>
<dbReference type="EMBL" id="JH126399">
    <property type="protein sequence ID" value="EGX96972.1"/>
    <property type="molecule type" value="Genomic_DNA"/>
</dbReference>
<reference evidence="2 3" key="1">
    <citation type="journal article" date="2011" name="Genome Biol.">
        <title>Genome sequence of the insect pathogenic fungus Cordyceps militaris, a valued traditional Chinese medicine.</title>
        <authorList>
            <person name="Zheng P."/>
            <person name="Xia Y."/>
            <person name="Xiao G."/>
            <person name="Xiong C."/>
            <person name="Hu X."/>
            <person name="Zhang S."/>
            <person name="Zheng H."/>
            <person name="Huang Y."/>
            <person name="Zhou Y."/>
            <person name="Wang S."/>
            <person name="Zhao G.P."/>
            <person name="Liu X."/>
            <person name="St Leger R.J."/>
            <person name="Wang C."/>
        </authorList>
    </citation>
    <scope>NUCLEOTIDE SEQUENCE [LARGE SCALE GENOMIC DNA]</scope>
    <source>
        <strain evidence="2 3">CM01</strain>
    </source>
</reference>
<evidence type="ECO:0000256" key="1">
    <source>
        <dbReference type="SAM" id="MobiDB-lite"/>
    </source>
</evidence>
<dbReference type="HOGENOM" id="CLU_1133534_0_0_1"/>
<feature type="region of interest" description="Disordered" evidence="1">
    <location>
        <begin position="1"/>
        <end position="26"/>
    </location>
</feature>
<dbReference type="RefSeq" id="XP_006666849.1">
    <property type="nucleotide sequence ID" value="XM_006666786.1"/>
</dbReference>
<name>G3J673_CORMM</name>
<gene>
    <name evidence="2" type="ORF">CCM_01631</name>
</gene>
<dbReference type="GeneID" id="18163661"/>
<sequence length="245" mass="25830">MPVVSRPGSPQRTPEAATNPEPSIANSRLLGETKLACPMSSAWLGDKVFKRQATMLRTPGQQNSGPHISPLALHIGLLPSDCGASARSNTAHACHPLAGTGDHAAVTLRQITAENDDLTGTGQDLLATPASGARAAGRGRHRRPFFSTRRVVVQTKVPVLRSTRLVTGSLYTATWARGDCMPSGGTTLATMTSYNPSVFESGVKWIPVTIGGLVEPRWEMLAVGLISAREASQVPTLASLPHAVK</sequence>
<dbReference type="Proteomes" id="UP000001610">
    <property type="component" value="Unassembled WGS sequence"/>
</dbReference>
<accession>G3J673</accession>
<evidence type="ECO:0000313" key="3">
    <source>
        <dbReference type="Proteomes" id="UP000001610"/>
    </source>
</evidence>
<dbReference type="AlphaFoldDB" id="G3J673"/>
<dbReference type="InParanoid" id="G3J673"/>
<proteinExistence type="predicted"/>